<proteinExistence type="predicted"/>
<evidence type="ECO:0000256" key="1">
    <source>
        <dbReference type="SAM" id="MobiDB-lite"/>
    </source>
</evidence>
<dbReference type="Proteomes" id="UP000198215">
    <property type="component" value="Chromosome I"/>
</dbReference>
<sequence>MRPRRPLLGAPAATSAEPTARVRNPARLRRAFARH</sequence>
<organism evidence="2 3">
    <name type="scientific">Micromonospora coxensis</name>
    <dbReference type="NCBI Taxonomy" id="356852"/>
    <lineage>
        <taxon>Bacteria</taxon>
        <taxon>Bacillati</taxon>
        <taxon>Actinomycetota</taxon>
        <taxon>Actinomycetes</taxon>
        <taxon>Micromonosporales</taxon>
        <taxon>Micromonosporaceae</taxon>
        <taxon>Micromonospora</taxon>
    </lineage>
</organism>
<reference evidence="3" key="1">
    <citation type="submission" date="2016-06" db="EMBL/GenBank/DDBJ databases">
        <authorList>
            <person name="Varghese N."/>
            <person name="Submissions Spin"/>
        </authorList>
    </citation>
    <scope>NUCLEOTIDE SEQUENCE [LARGE SCALE GENOMIC DNA]</scope>
    <source>
        <strain evidence="3">DSM 45161</strain>
    </source>
</reference>
<name>A0A1C5JJ33_9ACTN</name>
<keyword evidence="3" id="KW-1185">Reference proteome</keyword>
<feature type="region of interest" description="Disordered" evidence="1">
    <location>
        <begin position="1"/>
        <end position="25"/>
    </location>
</feature>
<dbReference type="EMBL" id="LT607753">
    <property type="protein sequence ID" value="SCG70331.1"/>
    <property type="molecule type" value="Genomic_DNA"/>
</dbReference>
<evidence type="ECO:0000313" key="3">
    <source>
        <dbReference type="Proteomes" id="UP000198215"/>
    </source>
</evidence>
<gene>
    <name evidence="2" type="ORF">GA0070614_4674</name>
</gene>
<dbReference type="AlphaFoldDB" id="A0A1C5JJ33"/>
<evidence type="ECO:0000313" key="2">
    <source>
        <dbReference type="EMBL" id="SCG70331.1"/>
    </source>
</evidence>
<protein>
    <submittedName>
        <fullName evidence="2">Uncharacterized protein</fullName>
    </submittedName>
</protein>
<accession>A0A1C5JJ33</accession>